<evidence type="ECO:0000256" key="1">
    <source>
        <dbReference type="SAM" id="MobiDB-lite"/>
    </source>
</evidence>
<feature type="compositionally biased region" description="Low complexity" evidence="1">
    <location>
        <begin position="78"/>
        <end position="92"/>
    </location>
</feature>
<sequence length="479" mass="53107">MELHATEKEEILARHWRVCTTWGESCSPIGRPEFRLPDNARRLVKNCSDATMAGGRGKFATAHAYGKKRKRRSRIPKAASSGSTATSSATCASGCTTSTEAAAAQAMPVANGTRATSEAVFIISYPPKAVAYRRFPGSGGVRHRVYAAKPTAAEPTASDGDARYSEWRARHKCQKNSSSKPGQMEVEAAKILFGRSLEKHGLRYTTMLCDGDSRAFNSLQEEKVYGFVPIEKEDCVNHIHKRMGAALRNLLQKSKGEGRPSLGGKGKLTAELVTKLTNYYGWALKAHQGNIDEMENAVLATYYHVTSTDTKPQHSRCPKGEESWCAHNKAVARQQAPPKHRYNLPEYVAEALLPVYTRLSDRKLLERCQRGKTQNSNESLHSVIWSLVPKTKHASLFTVETAVAEAVARFNAGKKRASEAILKELHLSQGSTDVERCLEKDQQRLAACDKKHTRAENFRNAMKRRRVKENDSDYVPGGF</sequence>
<dbReference type="EMBL" id="JABSTV010001247">
    <property type="protein sequence ID" value="KAH7972631.1"/>
    <property type="molecule type" value="Genomic_DNA"/>
</dbReference>
<evidence type="ECO:0000313" key="3">
    <source>
        <dbReference type="EMBL" id="KAH7972631.1"/>
    </source>
</evidence>
<dbReference type="VEuPathDB" id="VectorBase:RSAN_053205"/>
<keyword evidence="4" id="KW-1185">Reference proteome</keyword>
<comment type="caution">
    <text evidence="3">The sequence shown here is derived from an EMBL/GenBank/DDBJ whole genome shotgun (WGS) entry which is preliminary data.</text>
</comment>
<organism evidence="3 4">
    <name type="scientific">Rhipicephalus sanguineus</name>
    <name type="common">Brown dog tick</name>
    <name type="synonym">Ixodes sanguineus</name>
    <dbReference type="NCBI Taxonomy" id="34632"/>
    <lineage>
        <taxon>Eukaryota</taxon>
        <taxon>Metazoa</taxon>
        <taxon>Ecdysozoa</taxon>
        <taxon>Arthropoda</taxon>
        <taxon>Chelicerata</taxon>
        <taxon>Arachnida</taxon>
        <taxon>Acari</taxon>
        <taxon>Parasitiformes</taxon>
        <taxon>Ixodida</taxon>
        <taxon>Ixodoidea</taxon>
        <taxon>Ixodidae</taxon>
        <taxon>Rhipicephalinae</taxon>
        <taxon>Rhipicephalus</taxon>
        <taxon>Rhipicephalus</taxon>
    </lineage>
</organism>
<feature type="domain" description="Mutator-like transposase" evidence="2">
    <location>
        <begin position="169"/>
        <end position="325"/>
    </location>
</feature>
<feature type="compositionally biased region" description="Basic residues" evidence="1">
    <location>
        <begin position="65"/>
        <end position="75"/>
    </location>
</feature>
<proteinExistence type="predicted"/>
<dbReference type="AlphaFoldDB" id="A0A9D4T4G5"/>
<feature type="region of interest" description="Disordered" evidence="1">
    <location>
        <begin position="62"/>
        <end position="92"/>
    </location>
</feature>
<evidence type="ECO:0000259" key="2">
    <source>
        <dbReference type="Pfam" id="PF20700"/>
    </source>
</evidence>
<dbReference type="Proteomes" id="UP000821837">
    <property type="component" value="Chromosome 11"/>
</dbReference>
<accession>A0A9D4T4G5</accession>
<reference evidence="3" key="1">
    <citation type="journal article" date="2020" name="Cell">
        <title>Large-Scale Comparative Analyses of Tick Genomes Elucidate Their Genetic Diversity and Vector Capacities.</title>
        <authorList>
            <consortium name="Tick Genome and Microbiome Consortium (TIGMIC)"/>
            <person name="Jia N."/>
            <person name="Wang J."/>
            <person name="Shi W."/>
            <person name="Du L."/>
            <person name="Sun Y."/>
            <person name="Zhan W."/>
            <person name="Jiang J.F."/>
            <person name="Wang Q."/>
            <person name="Zhang B."/>
            <person name="Ji P."/>
            <person name="Bell-Sakyi L."/>
            <person name="Cui X.M."/>
            <person name="Yuan T.T."/>
            <person name="Jiang B.G."/>
            <person name="Yang W.F."/>
            <person name="Lam T.T."/>
            <person name="Chang Q.C."/>
            <person name="Ding S.J."/>
            <person name="Wang X.J."/>
            <person name="Zhu J.G."/>
            <person name="Ruan X.D."/>
            <person name="Zhao L."/>
            <person name="Wei J.T."/>
            <person name="Ye R.Z."/>
            <person name="Que T.C."/>
            <person name="Du C.H."/>
            <person name="Zhou Y.H."/>
            <person name="Cheng J.X."/>
            <person name="Dai P.F."/>
            <person name="Guo W.B."/>
            <person name="Han X.H."/>
            <person name="Huang E.J."/>
            <person name="Li L.F."/>
            <person name="Wei W."/>
            <person name="Gao Y.C."/>
            <person name="Liu J.Z."/>
            <person name="Shao H.Z."/>
            <person name="Wang X."/>
            <person name="Wang C.C."/>
            <person name="Yang T.C."/>
            <person name="Huo Q.B."/>
            <person name="Li W."/>
            <person name="Chen H.Y."/>
            <person name="Chen S.E."/>
            <person name="Zhou L.G."/>
            <person name="Ni X.B."/>
            <person name="Tian J.H."/>
            <person name="Sheng Y."/>
            <person name="Liu T."/>
            <person name="Pan Y.S."/>
            <person name="Xia L.Y."/>
            <person name="Li J."/>
            <person name="Zhao F."/>
            <person name="Cao W.C."/>
        </authorList>
    </citation>
    <scope>NUCLEOTIDE SEQUENCE</scope>
    <source>
        <strain evidence="3">Rsan-2018</strain>
    </source>
</reference>
<gene>
    <name evidence="3" type="ORF">HPB52_014264</name>
</gene>
<reference evidence="3" key="2">
    <citation type="submission" date="2021-09" db="EMBL/GenBank/DDBJ databases">
        <authorList>
            <person name="Jia N."/>
            <person name="Wang J."/>
            <person name="Shi W."/>
            <person name="Du L."/>
            <person name="Sun Y."/>
            <person name="Zhan W."/>
            <person name="Jiang J."/>
            <person name="Wang Q."/>
            <person name="Zhang B."/>
            <person name="Ji P."/>
            <person name="Sakyi L.B."/>
            <person name="Cui X."/>
            <person name="Yuan T."/>
            <person name="Jiang B."/>
            <person name="Yang W."/>
            <person name="Lam T.T.-Y."/>
            <person name="Chang Q."/>
            <person name="Ding S."/>
            <person name="Wang X."/>
            <person name="Zhu J."/>
            <person name="Ruan X."/>
            <person name="Zhao L."/>
            <person name="Wei J."/>
            <person name="Que T."/>
            <person name="Du C."/>
            <person name="Cheng J."/>
            <person name="Dai P."/>
            <person name="Han X."/>
            <person name="Huang E."/>
            <person name="Gao Y."/>
            <person name="Liu J."/>
            <person name="Shao H."/>
            <person name="Ye R."/>
            <person name="Li L."/>
            <person name="Wei W."/>
            <person name="Wang X."/>
            <person name="Wang C."/>
            <person name="Huo Q."/>
            <person name="Li W."/>
            <person name="Guo W."/>
            <person name="Chen H."/>
            <person name="Chen S."/>
            <person name="Zhou L."/>
            <person name="Zhou L."/>
            <person name="Ni X."/>
            <person name="Tian J."/>
            <person name="Zhou Y."/>
            <person name="Sheng Y."/>
            <person name="Liu T."/>
            <person name="Pan Y."/>
            <person name="Xia L."/>
            <person name="Li J."/>
            <person name="Zhao F."/>
            <person name="Cao W."/>
        </authorList>
    </citation>
    <scope>NUCLEOTIDE SEQUENCE</scope>
    <source>
        <strain evidence="3">Rsan-2018</strain>
        <tissue evidence="3">Larvae</tissue>
    </source>
</reference>
<dbReference type="PANTHER" id="PTHR33309:SF3">
    <property type="entry name" value="CCHC-TYPE DOMAIN-CONTAINING PROTEIN"/>
    <property type="match status" value="1"/>
</dbReference>
<dbReference type="PANTHER" id="PTHR33309">
    <property type="entry name" value="KERATIN, ULTRA HIGH-SULFUR MATRIX PROTEIN-LIKE"/>
    <property type="match status" value="1"/>
</dbReference>
<name>A0A9D4T4G5_RHISA</name>
<dbReference type="InterPro" id="IPR049012">
    <property type="entry name" value="Mutator_transp_dom"/>
</dbReference>
<evidence type="ECO:0000313" key="4">
    <source>
        <dbReference type="Proteomes" id="UP000821837"/>
    </source>
</evidence>
<dbReference type="Pfam" id="PF20700">
    <property type="entry name" value="Mutator"/>
    <property type="match status" value="1"/>
</dbReference>
<protein>
    <recommendedName>
        <fullName evidence="2">Mutator-like transposase domain-containing protein</fullName>
    </recommendedName>
</protein>